<dbReference type="EMBL" id="JAUSVM010000001">
    <property type="protein sequence ID" value="MDQ0423686.1"/>
    <property type="molecule type" value="Genomic_DNA"/>
</dbReference>
<protein>
    <recommendedName>
        <fullName evidence="4">Copper transporter</fullName>
    </recommendedName>
</protein>
<dbReference type="Proteomes" id="UP001240250">
    <property type="component" value="Unassembled WGS sequence"/>
</dbReference>
<feature type="region of interest" description="Disordered" evidence="1">
    <location>
        <begin position="313"/>
        <end position="358"/>
    </location>
</feature>
<evidence type="ECO:0000313" key="2">
    <source>
        <dbReference type="EMBL" id="MDQ0423686.1"/>
    </source>
</evidence>
<dbReference type="InterPro" id="IPR021522">
    <property type="entry name" value="MctB"/>
</dbReference>
<dbReference type="Pfam" id="PF11382">
    <property type="entry name" value="MctB"/>
    <property type="match status" value="1"/>
</dbReference>
<evidence type="ECO:0000256" key="1">
    <source>
        <dbReference type="SAM" id="MobiDB-lite"/>
    </source>
</evidence>
<name>A0ABU0GE99_9CELL</name>
<evidence type="ECO:0008006" key="4">
    <source>
        <dbReference type="Google" id="ProtNLM"/>
    </source>
</evidence>
<comment type="caution">
    <text evidence="2">The sequence shown here is derived from an EMBL/GenBank/DDBJ whole genome shotgun (WGS) entry which is preliminary data.</text>
</comment>
<evidence type="ECO:0000313" key="3">
    <source>
        <dbReference type="Proteomes" id="UP001240250"/>
    </source>
</evidence>
<keyword evidence="3" id="KW-1185">Reference proteome</keyword>
<dbReference type="RefSeq" id="WP_070318941.1">
    <property type="nucleotide sequence ID" value="NZ_CP194061.1"/>
</dbReference>
<sequence length="358" mass="35626">MIDFRYHIVSLISVFLALAVGIALGAGPLKETIGDTLTGQVQVLRTEKEDLRAQLDATGGDLAAVEAFAAASGDRLLPGTLTDRRVALVLLDQVPQAEVEGLTERIALAGATVSATATVNDTWTDPGLATYRRTLAGTLVSYLDAPPAADAGTDVELAEALVSGLVGADAAAPDTLSENASSLLDVLAEGDRALVTFSEDVTRPADAVVVVVGAAPAASGATPSPDAVAAATASRLAIASAAQRLSDGAVLAGDTRSADSLVAAARADGDLAASLTTVQDATTVAGQVVVPLALATSIAGRPAHYGFGDGLTPLPPAVQLPPVDRTPSVPEEQTADGTDPAQPQGEDGATAGDDGGAG</sequence>
<accession>A0ABU0GE99</accession>
<gene>
    <name evidence="2" type="ORF">JO380_000067</name>
</gene>
<reference evidence="2 3" key="1">
    <citation type="submission" date="2023-07" db="EMBL/GenBank/DDBJ databases">
        <title>Sequencing the genomes of 1000 actinobacteria strains.</title>
        <authorList>
            <person name="Klenk H.-P."/>
        </authorList>
    </citation>
    <scope>NUCLEOTIDE SEQUENCE [LARGE SCALE GENOMIC DNA]</scope>
    <source>
        <strain evidence="2 3">DSM 14785</strain>
    </source>
</reference>
<organism evidence="2 3">
    <name type="scientific">Cellulomonas iranensis</name>
    <dbReference type="NCBI Taxonomy" id="76862"/>
    <lineage>
        <taxon>Bacteria</taxon>
        <taxon>Bacillati</taxon>
        <taxon>Actinomycetota</taxon>
        <taxon>Actinomycetes</taxon>
        <taxon>Micrococcales</taxon>
        <taxon>Cellulomonadaceae</taxon>
        <taxon>Cellulomonas</taxon>
    </lineage>
</organism>
<proteinExistence type="predicted"/>